<protein>
    <submittedName>
        <fullName evidence="2">SoxR reducing system RseC family protein</fullName>
    </submittedName>
</protein>
<feature type="transmembrane region" description="Helical" evidence="1">
    <location>
        <begin position="77"/>
        <end position="98"/>
    </location>
</feature>
<dbReference type="InterPro" id="IPR007359">
    <property type="entry name" value="SigmaE_reg_RseC_MucC"/>
</dbReference>
<dbReference type="KEGG" id="mpad:KEF85_01955"/>
<accession>A0A975MP93</accession>
<dbReference type="Proteomes" id="UP000676649">
    <property type="component" value="Chromosome"/>
</dbReference>
<organism evidence="2 3">
    <name type="scientific">Methylomonas paludis</name>
    <dbReference type="NCBI Taxonomy" id="1173101"/>
    <lineage>
        <taxon>Bacteria</taxon>
        <taxon>Pseudomonadati</taxon>
        <taxon>Pseudomonadota</taxon>
        <taxon>Gammaproteobacteria</taxon>
        <taxon>Methylococcales</taxon>
        <taxon>Methylococcaceae</taxon>
        <taxon>Methylomonas</taxon>
    </lineage>
</organism>
<evidence type="ECO:0000313" key="3">
    <source>
        <dbReference type="Proteomes" id="UP000676649"/>
    </source>
</evidence>
<keyword evidence="3" id="KW-1185">Reference proteome</keyword>
<evidence type="ECO:0000256" key="1">
    <source>
        <dbReference type="SAM" id="Phobius"/>
    </source>
</evidence>
<name>A0A975MP93_9GAMM</name>
<proteinExistence type="predicted"/>
<keyword evidence="1" id="KW-0812">Transmembrane</keyword>
<keyword evidence="1" id="KW-1133">Transmembrane helix</keyword>
<feature type="transmembrane region" description="Helical" evidence="1">
    <location>
        <begin position="104"/>
        <end position="121"/>
    </location>
</feature>
<gene>
    <name evidence="2" type="ORF">KEF85_01955</name>
</gene>
<keyword evidence="1" id="KW-0472">Membrane</keyword>
<evidence type="ECO:0000313" key="2">
    <source>
        <dbReference type="EMBL" id="QWF71280.1"/>
    </source>
</evidence>
<dbReference type="PANTHER" id="PTHR35867">
    <property type="entry name" value="PROTEIN RSEC"/>
    <property type="match status" value="1"/>
</dbReference>
<dbReference type="PIRSF" id="PIRSF004923">
    <property type="entry name" value="RseC"/>
    <property type="match status" value="1"/>
</dbReference>
<dbReference type="PANTHER" id="PTHR35867:SF1">
    <property type="entry name" value="PROTEIN RSEC"/>
    <property type="match status" value="1"/>
</dbReference>
<reference evidence="2" key="1">
    <citation type="submission" date="2021-04" db="EMBL/GenBank/DDBJ databases">
        <title>Draft genome sequence data of methanotrophic Methylovulum sp. strain S1L and Methylomonas sp. strain S2AM isolated from boreal lake water columns.</title>
        <authorList>
            <person name="Rissanen A.J."/>
            <person name="Mangayil R."/>
            <person name="Svenning M.M."/>
            <person name="Khanongnuch R."/>
        </authorList>
    </citation>
    <scope>NUCLEOTIDE SEQUENCE</scope>
    <source>
        <strain evidence="2">S2AM</strain>
    </source>
</reference>
<sequence>MIEQQAVVTQISTGQVWIKSLQSGACGGCMQQNTCSTATLAKLLPKREFAIDCDLGLQVGDEVMVAIDDTHLLATSIIIYLLPVVIMLLSVGLADAYLSDTAAAGLPVIALIVLLLSFWLINRCQSLVLLHVCFKPQIIRKC</sequence>
<dbReference type="RefSeq" id="WP_215583048.1">
    <property type="nucleotide sequence ID" value="NZ_CP073754.1"/>
</dbReference>
<dbReference type="InterPro" id="IPR026268">
    <property type="entry name" value="RseC"/>
</dbReference>
<dbReference type="EMBL" id="CP073754">
    <property type="protein sequence ID" value="QWF71280.1"/>
    <property type="molecule type" value="Genomic_DNA"/>
</dbReference>
<dbReference type="AlphaFoldDB" id="A0A975MP93"/>
<dbReference type="Pfam" id="PF04246">
    <property type="entry name" value="RseC_MucC"/>
    <property type="match status" value="1"/>
</dbReference>